<dbReference type="EMBL" id="MN629346">
    <property type="protein sequence ID" value="QJR99732.1"/>
    <property type="molecule type" value="Genomic_DNA"/>
</dbReference>
<dbReference type="Gene3D" id="1.20.1280.40">
    <property type="entry name" value="HHA"/>
    <property type="match status" value="1"/>
</dbReference>
<geneLocation type="plasmid" evidence="1">
    <name>p717068-IMP</name>
</geneLocation>
<dbReference type="AlphaFoldDB" id="A0A6M4NQ52"/>
<proteinExistence type="predicted"/>
<keyword evidence="1" id="KW-0614">Plasmid</keyword>
<protein>
    <submittedName>
        <fullName evidence="1">Uncharacterized protein</fullName>
    </submittedName>
</protein>
<reference evidence="1" key="1">
    <citation type="submission" date="2019-10" db="EMBL/GenBank/DDBJ databases">
        <authorList>
            <person name="Zhou D."/>
            <person name="Cheng Q."/>
        </authorList>
    </citation>
    <scope>NUCLEOTIDE SEQUENCE</scope>
    <source>
        <strain evidence="1">1507-17068</strain>
        <plasmid evidence="1">p717068-IMP</plasmid>
    </source>
</reference>
<organism evidence="1">
    <name type="scientific">Aeromonas caviae</name>
    <name type="common">Aeromonas punctata</name>
    <dbReference type="NCBI Taxonomy" id="648"/>
    <lineage>
        <taxon>Bacteria</taxon>
        <taxon>Pseudomonadati</taxon>
        <taxon>Pseudomonadota</taxon>
        <taxon>Gammaproteobacteria</taxon>
        <taxon>Aeromonadales</taxon>
        <taxon>Aeromonadaceae</taxon>
        <taxon>Aeromonas</taxon>
    </lineage>
</organism>
<name>A0A6M4NQ52_AERCA</name>
<evidence type="ECO:0000313" key="1">
    <source>
        <dbReference type="EMBL" id="QJR99732.1"/>
    </source>
</evidence>
<dbReference type="SUPFAM" id="SSF68989">
    <property type="entry name" value="Hemolysin expression modulating protein HHA"/>
    <property type="match status" value="1"/>
</dbReference>
<accession>A0A6M4NQ52</accession>
<dbReference type="RefSeq" id="WP_200164978.1">
    <property type="nucleotide sequence ID" value="NZ_CP066814.1"/>
</dbReference>
<sequence length="77" mass="9456">MDMTFPQRNNATRPSESKSRLEWLIHFRKAKCEETLSHMAERLWDSLTCKTNRLNMWLAYGDRQDEIEQHKFTRRFH</sequence>
<dbReference type="InterPro" id="IPR036666">
    <property type="entry name" value="HHA_sf"/>
</dbReference>